<evidence type="ECO:0000256" key="1">
    <source>
        <dbReference type="SAM" id="MobiDB-lite"/>
    </source>
</evidence>
<organism evidence="2 3">
    <name type="scientific">Thalassiosira oceanica</name>
    <name type="common">Marine diatom</name>
    <dbReference type="NCBI Taxonomy" id="159749"/>
    <lineage>
        <taxon>Eukaryota</taxon>
        <taxon>Sar</taxon>
        <taxon>Stramenopiles</taxon>
        <taxon>Ochrophyta</taxon>
        <taxon>Bacillariophyta</taxon>
        <taxon>Coscinodiscophyceae</taxon>
        <taxon>Thalassiosirophycidae</taxon>
        <taxon>Thalassiosirales</taxon>
        <taxon>Thalassiosiraceae</taxon>
        <taxon>Thalassiosira</taxon>
    </lineage>
</organism>
<comment type="caution">
    <text evidence="2">The sequence shown here is derived from an EMBL/GenBank/DDBJ whole genome shotgun (WGS) entry which is preliminary data.</text>
</comment>
<evidence type="ECO:0000313" key="2">
    <source>
        <dbReference type="EMBL" id="EJK73782.1"/>
    </source>
</evidence>
<dbReference type="Proteomes" id="UP000266841">
    <property type="component" value="Unassembled WGS sequence"/>
</dbReference>
<evidence type="ECO:0000313" key="3">
    <source>
        <dbReference type="Proteomes" id="UP000266841"/>
    </source>
</evidence>
<dbReference type="AlphaFoldDB" id="K0TNT1"/>
<dbReference type="EMBL" id="AGNL01004220">
    <property type="protein sequence ID" value="EJK73782.1"/>
    <property type="molecule type" value="Genomic_DNA"/>
</dbReference>
<gene>
    <name evidence="2" type="ORF">THAOC_04576</name>
</gene>
<keyword evidence="3" id="KW-1185">Reference proteome</keyword>
<sequence>MGEATLNPEVCANLPRWMLKNGATAKYLGVAETAFKFLPLPIERGRKVEAPHPYGPHQYYASTTAAPKQAGRAKKTSGIMYSAAGRQLPTCFASVLANDDKFKQWIQLSSGRPLETWMQDFFATNLDGASSRKFDRVCRRIMMKLLAYTGIAITKRKSKNTDYSFEFQLHCFHRSTEFDDIIKDLPGNLSQYRPGCVVLCMILAEMHQNWLTMALEQYYRKTNPALRTKLKAGADKKRKSVESATVTPGLATAKKARNEEAESDAAEANVNIENITR</sequence>
<name>K0TNT1_THAOC</name>
<feature type="region of interest" description="Disordered" evidence="1">
    <location>
        <begin position="230"/>
        <end position="277"/>
    </location>
</feature>
<reference evidence="2 3" key="1">
    <citation type="journal article" date="2012" name="Genome Biol.">
        <title>Genome and low-iron response of an oceanic diatom adapted to chronic iron limitation.</title>
        <authorList>
            <person name="Lommer M."/>
            <person name="Specht M."/>
            <person name="Roy A.S."/>
            <person name="Kraemer L."/>
            <person name="Andreson R."/>
            <person name="Gutowska M.A."/>
            <person name="Wolf J."/>
            <person name="Bergner S.V."/>
            <person name="Schilhabel M.B."/>
            <person name="Klostermeier U.C."/>
            <person name="Beiko R.G."/>
            <person name="Rosenstiel P."/>
            <person name="Hippler M."/>
            <person name="Laroche J."/>
        </authorList>
    </citation>
    <scope>NUCLEOTIDE SEQUENCE [LARGE SCALE GENOMIC DNA]</scope>
    <source>
        <strain evidence="2 3">CCMP1005</strain>
    </source>
</reference>
<proteinExistence type="predicted"/>
<protein>
    <submittedName>
        <fullName evidence="2">Uncharacterized protein</fullName>
    </submittedName>
</protein>
<accession>K0TNT1</accession>